<sequence length="447" mass="49830">MAPEAATDDQAVVFGDEFIADEILARLPARCAARCTLLSKRFRHVLASPHFWLRHRRLGPRPPEMLPQVARLHRHHGCETFDFHLVGPGFAMKHTVQVDHRNWYASTCNGLVLVSGTSYPDKGQSTVDGVVFNPATGEEARLSLQLPHPQNEDVERRILGFGYGPSSKVYKALIREDDTIGDDTTRLMVVSLDGSHRRREPRKVFSSSEGFPCNHSLHTGDGKVYFLIYTIYFSGEDGQQVDNWEATSVLAFDVDDEVVTSIAVPEGHKNIQLDMMLQIHGRPCIYERKGQDTVIWLLTPDHRWEQLYVLVKESSPRGDSLVGAWDCGGGLLLAIFRTSGAYLYNLHEGAVKEEEGSDSGNRLTAVSSAAIEYECPEPFKISWLGKPTNLLDYQPTLISPASILGDAAAFSECPRRSVAPIHELDGMLLEMTKKSILEQAMQMLTNL</sequence>
<organism evidence="1 2">
    <name type="scientific">Avena sativa</name>
    <name type="common">Oat</name>
    <dbReference type="NCBI Taxonomy" id="4498"/>
    <lineage>
        <taxon>Eukaryota</taxon>
        <taxon>Viridiplantae</taxon>
        <taxon>Streptophyta</taxon>
        <taxon>Embryophyta</taxon>
        <taxon>Tracheophyta</taxon>
        <taxon>Spermatophyta</taxon>
        <taxon>Magnoliopsida</taxon>
        <taxon>Liliopsida</taxon>
        <taxon>Poales</taxon>
        <taxon>Poaceae</taxon>
        <taxon>BOP clade</taxon>
        <taxon>Pooideae</taxon>
        <taxon>Poodae</taxon>
        <taxon>Poeae</taxon>
        <taxon>Poeae Chloroplast Group 1 (Aveneae type)</taxon>
        <taxon>Aveninae</taxon>
        <taxon>Avena</taxon>
    </lineage>
</organism>
<reference evidence="1" key="2">
    <citation type="submission" date="2025-09" db="UniProtKB">
        <authorList>
            <consortium name="EnsemblPlants"/>
        </authorList>
    </citation>
    <scope>IDENTIFICATION</scope>
</reference>
<dbReference type="Proteomes" id="UP001732700">
    <property type="component" value="Chromosome 6C"/>
</dbReference>
<keyword evidence="2" id="KW-1185">Reference proteome</keyword>
<dbReference type="EnsemblPlants" id="AVESA.00010b.r2.6CG1122480.1">
    <property type="protein sequence ID" value="AVESA.00010b.r2.6CG1122480.1.CDS.1"/>
    <property type="gene ID" value="AVESA.00010b.r2.6CG1122480"/>
</dbReference>
<proteinExistence type="predicted"/>
<reference evidence="1" key="1">
    <citation type="submission" date="2021-05" db="EMBL/GenBank/DDBJ databases">
        <authorList>
            <person name="Scholz U."/>
            <person name="Mascher M."/>
            <person name="Fiebig A."/>
        </authorList>
    </citation>
    <scope>NUCLEOTIDE SEQUENCE [LARGE SCALE GENOMIC DNA]</scope>
</reference>
<protein>
    <submittedName>
        <fullName evidence="1">Uncharacterized protein</fullName>
    </submittedName>
</protein>
<accession>A0ACD5Z3H7</accession>
<evidence type="ECO:0000313" key="1">
    <source>
        <dbReference type="EnsemblPlants" id="AVESA.00010b.r2.6CG1122480.1.CDS.1"/>
    </source>
</evidence>
<evidence type="ECO:0000313" key="2">
    <source>
        <dbReference type="Proteomes" id="UP001732700"/>
    </source>
</evidence>
<name>A0ACD5Z3H7_AVESA</name>